<protein>
    <submittedName>
        <fullName evidence="3">DedA family inner membrane protein YdjX</fullName>
    </submittedName>
</protein>
<name>A0A377ZX45_KLEPN</name>
<evidence type="ECO:0000259" key="2">
    <source>
        <dbReference type="Pfam" id="PF09335"/>
    </source>
</evidence>
<keyword evidence="1" id="KW-0472">Membrane</keyword>
<accession>A0A377ZX45</accession>
<dbReference type="Pfam" id="PF09335">
    <property type="entry name" value="VTT_dom"/>
    <property type="match status" value="1"/>
</dbReference>
<dbReference type="InterPro" id="IPR032816">
    <property type="entry name" value="VTT_dom"/>
</dbReference>
<dbReference type="GO" id="GO:0005886">
    <property type="term" value="C:plasma membrane"/>
    <property type="evidence" value="ECO:0007669"/>
    <property type="project" value="UniProtKB-ARBA"/>
</dbReference>
<sequence>MRGQNFLSKINKATVKDCDRCRNRILSRALFDVHRVQTVQEHLSCKRSRHPAIGKGLGLLALVATLAVISHRVGLHDLLTHLHLLQDTLRHQGAWGYLVYAALFIIATLCLIPGSLLVIAGGMLFGPLTGSLLSFTAATLASSLSFLIARWLGRDLLQRYVGHTTVFQAIERGIAHSGCDFLILTRLVPLFPYNIQNYAYGLTAIRFWPFTLISAVTTLPGLVIYSVMASELAREGVTLAFALKLSLAGGLLFALVQIGKRFARARRVAACSEEVRHDPT</sequence>
<dbReference type="AlphaFoldDB" id="A0A377ZX45"/>
<evidence type="ECO:0000313" key="4">
    <source>
        <dbReference type="Proteomes" id="UP000254020"/>
    </source>
</evidence>
<dbReference type="Proteomes" id="UP000254020">
    <property type="component" value="Unassembled WGS sequence"/>
</dbReference>
<evidence type="ECO:0000256" key="1">
    <source>
        <dbReference type="SAM" id="Phobius"/>
    </source>
</evidence>
<feature type="transmembrane region" description="Helical" evidence="1">
    <location>
        <begin position="207"/>
        <end position="227"/>
    </location>
</feature>
<proteinExistence type="predicted"/>
<evidence type="ECO:0000313" key="3">
    <source>
        <dbReference type="EMBL" id="STU87238.1"/>
    </source>
</evidence>
<dbReference type="PANTHER" id="PTHR46826:SF1">
    <property type="entry name" value="TVP38_TMEM64 FAMILY MEMBRANE PROTEIN YDJX"/>
    <property type="match status" value="1"/>
</dbReference>
<dbReference type="EMBL" id="UGMA01000005">
    <property type="protein sequence ID" value="STU87238.1"/>
    <property type="molecule type" value="Genomic_DNA"/>
</dbReference>
<reference evidence="3 4" key="1">
    <citation type="submission" date="2018-06" db="EMBL/GenBank/DDBJ databases">
        <authorList>
            <consortium name="Pathogen Informatics"/>
            <person name="Doyle S."/>
        </authorList>
    </citation>
    <scope>NUCLEOTIDE SEQUENCE [LARGE SCALE GENOMIC DNA]</scope>
    <source>
        <strain evidence="3 4">NCTC9504</strain>
    </source>
</reference>
<organism evidence="3 4">
    <name type="scientific">Klebsiella pneumoniae subsp. pneumoniae</name>
    <dbReference type="NCBI Taxonomy" id="72407"/>
    <lineage>
        <taxon>Bacteria</taxon>
        <taxon>Pseudomonadati</taxon>
        <taxon>Pseudomonadota</taxon>
        <taxon>Gammaproteobacteria</taxon>
        <taxon>Enterobacterales</taxon>
        <taxon>Enterobacteriaceae</taxon>
        <taxon>Klebsiella/Raoultella group</taxon>
        <taxon>Klebsiella</taxon>
        <taxon>Klebsiella pneumoniae complex</taxon>
    </lineage>
</organism>
<dbReference type="PANTHER" id="PTHR46826">
    <property type="match status" value="1"/>
</dbReference>
<gene>
    <name evidence="3" type="primary">ydjZ_1</name>
    <name evidence="3" type="ORF">NCTC9504_03963</name>
</gene>
<keyword evidence="1" id="KW-0812">Transmembrane</keyword>
<feature type="transmembrane region" description="Helical" evidence="1">
    <location>
        <begin position="94"/>
        <end position="120"/>
    </location>
</feature>
<feature type="transmembrane region" description="Helical" evidence="1">
    <location>
        <begin position="239"/>
        <end position="258"/>
    </location>
</feature>
<feature type="domain" description="VTT" evidence="2">
    <location>
        <begin position="112"/>
        <end position="228"/>
    </location>
</feature>
<dbReference type="InterPro" id="IPR053240">
    <property type="entry name" value="VTT_domain"/>
</dbReference>
<feature type="transmembrane region" description="Helical" evidence="1">
    <location>
        <begin position="132"/>
        <end position="153"/>
    </location>
</feature>
<keyword evidence="1" id="KW-1133">Transmembrane helix</keyword>